<organism evidence="2 3">
    <name type="scientific">Dipteronia sinensis</name>
    <dbReference type="NCBI Taxonomy" id="43782"/>
    <lineage>
        <taxon>Eukaryota</taxon>
        <taxon>Viridiplantae</taxon>
        <taxon>Streptophyta</taxon>
        <taxon>Embryophyta</taxon>
        <taxon>Tracheophyta</taxon>
        <taxon>Spermatophyta</taxon>
        <taxon>Magnoliopsida</taxon>
        <taxon>eudicotyledons</taxon>
        <taxon>Gunneridae</taxon>
        <taxon>Pentapetalae</taxon>
        <taxon>rosids</taxon>
        <taxon>malvids</taxon>
        <taxon>Sapindales</taxon>
        <taxon>Sapindaceae</taxon>
        <taxon>Hippocastanoideae</taxon>
        <taxon>Acereae</taxon>
        <taxon>Dipteronia</taxon>
    </lineage>
</organism>
<keyword evidence="1" id="KW-1133">Transmembrane helix</keyword>
<keyword evidence="3" id="KW-1185">Reference proteome</keyword>
<keyword evidence="1" id="KW-0812">Transmembrane</keyword>
<dbReference type="AlphaFoldDB" id="A0AAE0ECW5"/>
<feature type="transmembrane region" description="Helical" evidence="1">
    <location>
        <begin position="123"/>
        <end position="144"/>
    </location>
</feature>
<accession>A0AAE0ECW5</accession>
<evidence type="ECO:0000256" key="1">
    <source>
        <dbReference type="SAM" id="Phobius"/>
    </source>
</evidence>
<keyword evidence="1" id="KW-0472">Membrane</keyword>
<evidence type="ECO:0000313" key="3">
    <source>
        <dbReference type="Proteomes" id="UP001281410"/>
    </source>
</evidence>
<comment type="caution">
    <text evidence="2">The sequence shown here is derived from an EMBL/GenBank/DDBJ whole genome shotgun (WGS) entry which is preliminary data.</text>
</comment>
<dbReference type="EMBL" id="JANJYJ010000003">
    <property type="protein sequence ID" value="KAK3223641.1"/>
    <property type="molecule type" value="Genomic_DNA"/>
</dbReference>
<dbReference type="Proteomes" id="UP001281410">
    <property type="component" value="Unassembled WGS sequence"/>
</dbReference>
<gene>
    <name evidence="2" type="ORF">Dsin_010666</name>
</gene>
<reference evidence="2" key="1">
    <citation type="journal article" date="2023" name="Plant J.">
        <title>Genome sequences and population genomics provide insights into the demographic history, inbreeding, and mutation load of two 'living fossil' tree species of Dipteronia.</title>
        <authorList>
            <person name="Feng Y."/>
            <person name="Comes H.P."/>
            <person name="Chen J."/>
            <person name="Zhu S."/>
            <person name="Lu R."/>
            <person name="Zhang X."/>
            <person name="Li P."/>
            <person name="Qiu J."/>
            <person name="Olsen K.M."/>
            <person name="Qiu Y."/>
        </authorList>
    </citation>
    <scope>NUCLEOTIDE SEQUENCE</scope>
    <source>
        <strain evidence="2">NBL</strain>
    </source>
</reference>
<protein>
    <submittedName>
        <fullName evidence="2">Uncharacterized protein</fullName>
    </submittedName>
</protein>
<proteinExistence type="predicted"/>
<sequence length="190" mass="21556">MGSYLADMIEHVSEVFADMTRKRRLLLCIQTHQLLLADMDTDHALLWCVKAKEVWSKTTFWELMKPFKGIVNLVGLQFIIGCPSAQFSLSLIPPPRPCVASGRWSPPPSGSLKLNLDAAVKHLNLALLILGLVLLFVTNTVRLWQFWLSLFWGLFQLREGLIMAKNLNLVVDWVEMVQNGCCQHCLKGHE</sequence>
<evidence type="ECO:0000313" key="2">
    <source>
        <dbReference type="EMBL" id="KAK3223641.1"/>
    </source>
</evidence>
<name>A0AAE0ECW5_9ROSI</name>